<protein>
    <submittedName>
        <fullName evidence="1">Uncharacterized protein</fullName>
    </submittedName>
</protein>
<dbReference type="AlphaFoldDB" id="A0A1H4JN83"/>
<gene>
    <name evidence="1" type="ORF">SAMN04489727_2016</name>
</gene>
<evidence type="ECO:0000313" key="2">
    <source>
        <dbReference type="Proteomes" id="UP000199622"/>
    </source>
</evidence>
<organism evidence="1 2">
    <name type="scientific">Amycolatopsis tolypomycina</name>
    <dbReference type="NCBI Taxonomy" id="208445"/>
    <lineage>
        <taxon>Bacteria</taxon>
        <taxon>Bacillati</taxon>
        <taxon>Actinomycetota</taxon>
        <taxon>Actinomycetes</taxon>
        <taxon>Pseudonocardiales</taxon>
        <taxon>Pseudonocardiaceae</taxon>
        <taxon>Amycolatopsis</taxon>
    </lineage>
</organism>
<name>A0A1H4JN83_9PSEU</name>
<sequence>MLISMGTVHQLAGRRPGDERAFRASIAIGIGDDDTVGTLTVSEHGSEAEARAWLEEELPRARFPEWVGRRRHGTAGAFLFGQIERGFYVEDAAEGLAFEPDLDQPGWDADLVDGMLRWRRSP</sequence>
<dbReference type="EMBL" id="FNSO01000003">
    <property type="protein sequence ID" value="SEB47158.1"/>
    <property type="molecule type" value="Genomic_DNA"/>
</dbReference>
<reference evidence="2" key="1">
    <citation type="submission" date="2016-10" db="EMBL/GenBank/DDBJ databases">
        <authorList>
            <person name="Varghese N."/>
            <person name="Submissions S."/>
        </authorList>
    </citation>
    <scope>NUCLEOTIDE SEQUENCE [LARGE SCALE GENOMIC DNA]</scope>
    <source>
        <strain evidence="2">DSM 44544</strain>
    </source>
</reference>
<evidence type="ECO:0000313" key="1">
    <source>
        <dbReference type="EMBL" id="SEB47158.1"/>
    </source>
</evidence>
<keyword evidence="2" id="KW-1185">Reference proteome</keyword>
<accession>A0A1H4JN83</accession>
<proteinExistence type="predicted"/>
<dbReference type="Proteomes" id="UP000199622">
    <property type="component" value="Unassembled WGS sequence"/>
</dbReference>